<keyword evidence="3" id="KW-1185">Reference proteome</keyword>
<evidence type="ECO:0000256" key="1">
    <source>
        <dbReference type="SAM" id="Phobius"/>
    </source>
</evidence>
<reference evidence="2" key="1">
    <citation type="submission" date="2020-01" db="EMBL/GenBank/DDBJ databases">
        <authorList>
            <person name="Mishra B."/>
        </authorList>
    </citation>
    <scope>NUCLEOTIDE SEQUENCE [LARGE SCALE GENOMIC DNA]</scope>
</reference>
<organism evidence="2 3">
    <name type="scientific">Microthlaspi erraticum</name>
    <dbReference type="NCBI Taxonomy" id="1685480"/>
    <lineage>
        <taxon>Eukaryota</taxon>
        <taxon>Viridiplantae</taxon>
        <taxon>Streptophyta</taxon>
        <taxon>Embryophyta</taxon>
        <taxon>Tracheophyta</taxon>
        <taxon>Spermatophyta</taxon>
        <taxon>Magnoliopsida</taxon>
        <taxon>eudicotyledons</taxon>
        <taxon>Gunneridae</taxon>
        <taxon>Pentapetalae</taxon>
        <taxon>rosids</taxon>
        <taxon>malvids</taxon>
        <taxon>Brassicales</taxon>
        <taxon>Brassicaceae</taxon>
        <taxon>Coluteocarpeae</taxon>
        <taxon>Microthlaspi</taxon>
    </lineage>
</organism>
<dbReference type="OrthoDB" id="1111229at2759"/>
<proteinExistence type="predicted"/>
<feature type="transmembrane region" description="Helical" evidence="1">
    <location>
        <begin position="44"/>
        <end position="66"/>
    </location>
</feature>
<comment type="caution">
    <text evidence="2">The sequence shown here is derived from an EMBL/GenBank/DDBJ whole genome shotgun (WGS) entry which is preliminary data.</text>
</comment>
<gene>
    <name evidence="2" type="ORF">MERR_LOCUS38870</name>
</gene>
<sequence length="90" mass="10017">MVKWYKKTVPKTIDGIERLETEALMVFKLDGKGNAVYTQDIGDLVIFLTSLSLFASLLAPFGTCVLTRQNLGCRRNHSCTFGCSKLELIS</sequence>
<dbReference type="Proteomes" id="UP000467841">
    <property type="component" value="Unassembled WGS sequence"/>
</dbReference>
<protein>
    <submittedName>
        <fullName evidence="2">Uncharacterized protein</fullName>
    </submittedName>
</protein>
<evidence type="ECO:0000313" key="2">
    <source>
        <dbReference type="EMBL" id="CAA7051635.1"/>
    </source>
</evidence>
<keyword evidence="1" id="KW-0472">Membrane</keyword>
<keyword evidence="1" id="KW-1133">Transmembrane helix</keyword>
<accession>A0A6D2KEZ8</accession>
<evidence type="ECO:0000313" key="3">
    <source>
        <dbReference type="Proteomes" id="UP000467841"/>
    </source>
</evidence>
<dbReference type="AlphaFoldDB" id="A0A6D2KEZ8"/>
<name>A0A6D2KEZ8_9BRAS</name>
<keyword evidence="1" id="KW-0812">Transmembrane</keyword>
<dbReference type="EMBL" id="CACVBM020001484">
    <property type="protein sequence ID" value="CAA7051635.1"/>
    <property type="molecule type" value="Genomic_DNA"/>
</dbReference>